<feature type="transmembrane region" description="Helical" evidence="1">
    <location>
        <begin position="106"/>
        <end position="125"/>
    </location>
</feature>
<gene>
    <name evidence="3" type="ORF">MSTO_22520</name>
</gene>
<feature type="domain" description="DUF6545" evidence="2">
    <location>
        <begin position="251"/>
        <end position="381"/>
    </location>
</feature>
<evidence type="ECO:0000313" key="4">
    <source>
        <dbReference type="Proteomes" id="UP000467130"/>
    </source>
</evidence>
<protein>
    <recommendedName>
        <fullName evidence="2">DUF6545 domain-containing protein</fullName>
    </recommendedName>
</protein>
<dbReference type="AlphaFoldDB" id="A0A7I7Q7N8"/>
<dbReference type="EMBL" id="AP022587">
    <property type="protein sequence ID" value="BBY22047.1"/>
    <property type="molecule type" value="Genomic_DNA"/>
</dbReference>
<feature type="transmembrane region" description="Helical" evidence="1">
    <location>
        <begin position="137"/>
        <end position="156"/>
    </location>
</feature>
<sequence length="411" mass="45480">MTSTVPPAVAWPLILFMAIVVVSRYVWFNTSLYDTYLNNTLAILLTAQLLREHVVQQLLSDAALITVTTAQQLAAVVLVFGSTEFIGFTMMWSGLSGPDIRRRHRYYRCAAILLVIGYLVAAARARIAAEPVEVCGGWDGVLAYCFYSTMFLVLVVQLMRLSIRELTRRGAPRRERLIAACGVALALAIGWVTLESLLLLVFEQLGWLHTGAYRVKVHGVYFFWEAVGCTALAAVPCLLAIIARGGLDPVSRQWRKLQPLRNSLRQAAPESSFDLQQDGVRRRKTTLQLHQTVVEIRDLILQLRPYARDVSSHQVDEFVAAHSIPSTDRDTATLALQLAHAADAKASGLAAQRIDATHIVTSRATTLEQETRELVQLAKWWPAAASAITAATVRRDRRGRAAVAGRSPESR</sequence>
<dbReference type="Proteomes" id="UP000467130">
    <property type="component" value="Chromosome"/>
</dbReference>
<dbReference type="Pfam" id="PF20182">
    <property type="entry name" value="DUF6545"/>
    <property type="match status" value="1"/>
</dbReference>
<proteinExistence type="predicted"/>
<name>A0A7I7Q7N8_9MYCO</name>
<organism evidence="3 4">
    <name type="scientific">Mycobacterium stomatepiae</name>
    <dbReference type="NCBI Taxonomy" id="470076"/>
    <lineage>
        <taxon>Bacteria</taxon>
        <taxon>Bacillati</taxon>
        <taxon>Actinomycetota</taxon>
        <taxon>Actinomycetes</taxon>
        <taxon>Mycobacteriales</taxon>
        <taxon>Mycobacteriaceae</taxon>
        <taxon>Mycobacterium</taxon>
        <taxon>Mycobacterium simiae complex</taxon>
    </lineage>
</organism>
<feature type="transmembrane region" description="Helical" evidence="1">
    <location>
        <begin position="73"/>
        <end position="94"/>
    </location>
</feature>
<accession>A0A7I7Q7N8</accession>
<dbReference type="InterPro" id="IPR046675">
    <property type="entry name" value="DUF6545"/>
</dbReference>
<evidence type="ECO:0000313" key="3">
    <source>
        <dbReference type="EMBL" id="BBY22047.1"/>
    </source>
</evidence>
<feature type="transmembrane region" description="Helical" evidence="1">
    <location>
        <begin position="222"/>
        <end position="247"/>
    </location>
</feature>
<feature type="transmembrane region" description="Helical" evidence="1">
    <location>
        <begin position="177"/>
        <end position="202"/>
    </location>
</feature>
<dbReference type="KEGG" id="msto:MSTO_22520"/>
<dbReference type="RefSeq" id="WP_163790103.1">
    <property type="nucleotide sequence ID" value="NZ_AP022587.1"/>
</dbReference>
<evidence type="ECO:0000256" key="1">
    <source>
        <dbReference type="SAM" id="Phobius"/>
    </source>
</evidence>
<keyword evidence="1" id="KW-0812">Transmembrane</keyword>
<keyword evidence="1" id="KW-1133">Transmembrane helix</keyword>
<feature type="transmembrane region" description="Helical" evidence="1">
    <location>
        <begin position="9"/>
        <end position="27"/>
    </location>
</feature>
<keyword evidence="1" id="KW-0472">Membrane</keyword>
<keyword evidence="4" id="KW-1185">Reference proteome</keyword>
<reference evidence="3 4" key="1">
    <citation type="journal article" date="2019" name="Emerg. Microbes Infect.">
        <title>Comprehensive subspecies identification of 175 nontuberculous mycobacteria species based on 7547 genomic profiles.</title>
        <authorList>
            <person name="Matsumoto Y."/>
            <person name="Kinjo T."/>
            <person name="Motooka D."/>
            <person name="Nabeya D."/>
            <person name="Jung N."/>
            <person name="Uechi K."/>
            <person name="Horii T."/>
            <person name="Iida T."/>
            <person name="Fujita J."/>
            <person name="Nakamura S."/>
        </authorList>
    </citation>
    <scope>NUCLEOTIDE SEQUENCE [LARGE SCALE GENOMIC DNA]</scope>
    <source>
        <strain evidence="3 4">JCM 17783</strain>
    </source>
</reference>
<evidence type="ECO:0000259" key="2">
    <source>
        <dbReference type="Pfam" id="PF20182"/>
    </source>
</evidence>